<evidence type="ECO:0000313" key="1">
    <source>
        <dbReference type="EMBL" id="RPB08323.1"/>
    </source>
</evidence>
<feature type="non-terminal residue" evidence="1">
    <location>
        <position position="1"/>
    </location>
</feature>
<keyword evidence="1" id="KW-0808">Transferase</keyword>
<evidence type="ECO:0000313" key="2">
    <source>
        <dbReference type="Proteomes" id="UP000277580"/>
    </source>
</evidence>
<name>A0A3N4KCT2_9PEZI</name>
<dbReference type="CDD" id="cd02440">
    <property type="entry name" value="AdoMet_MTases"/>
    <property type="match status" value="1"/>
</dbReference>
<keyword evidence="2" id="KW-1185">Reference proteome</keyword>
<sequence>SRKYAIPNDEAEQDRLDTIHHIYLLMLDDQLHLAPIAPNPRNILDVGTGTGIWAIDAAERYPTAQVIGTDLSPIQPSWVPPNVQFQIDDAEMEWTFEENTFDLVHIRHLTGGVSDWDKLLKEAYKALKPGAWLDLSEFEFWLFSDDNSLPVTSPIYRYYEAVNNAASARGREFRKAACLDQHIANAGFINAHHLRYKIPYGTWPADRKQKEMGAYLLLTAENAFEAFALAPLTREAAMPLEEVEQLIRLAKRDSTNRKMHSYSLQHLYYAQKPETENS</sequence>
<protein>
    <submittedName>
        <fullName evidence="1">S-adenosyl-L-methionine-dependent methyltransferase</fullName>
    </submittedName>
</protein>
<dbReference type="InParanoid" id="A0A3N4KCT2"/>
<dbReference type="SUPFAM" id="SSF53335">
    <property type="entry name" value="S-adenosyl-L-methionine-dependent methyltransferases"/>
    <property type="match status" value="1"/>
</dbReference>
<dbReference type="InterPro" id="IPR029063">
    <property type="entry name" value="SAM-dependent_MTases_sf"/>
</dbReference>
<dbReference type="STRING" id="1392247.A0A3N4KCT2"/>
<dbReference type="AlphaFoldDB" id="A0A3N4KCT2"/>
<dbReference type="Pfam" id="PF13489">
    <property type="entry name" value="Methyltransf_23"/>
    <property type="match status" value="1"/>
</dbReference>
<accession>A0A3N4KCT2</accession>
<reference evidence="1 2" key="1">
    <citation type="journal article" date="2018" name="Nat. Ecol. Evol.">
        <title>Pezizomycetes genomes reveal the molecular basis of ectomycorrhizal truffle lifestyle.</title>
        <authorList>
            <person name="Murat C."/>
            <person name="Payen T."/>
            <person name="Noel B."/>
            <person name="Kuo A."/>
            <person name="Morin E."/>
            <person name="Chen J."/>
            <person name="Kohler A."/>
            <person name="Krizsan K."/>
            <person name="Balestrini R."/>
            <person name="Da Silva C."/>
            <person name="Montanini B."/>
            <person name="Hainaut M."/>
            <person name="Levati E."/>
            <person name="Barry K.W."/>
            <person name="Belfiori B."/>
            <person name="Cichocki N."/>
            <person name="Clum A."/>
            <person name="Dockter R.B."/>
            <person name="Fauchery L."/>
            <person name="Guy J."/>
            <person name="Iotti M."/>
            <person name="Le Tacon F."/>
            <person name="Lindquist E.A."/>
            <person name="Lipzen A."/>
            <person name="Malagnac F."/>
            <person name="Mello A."/>
            <person name="Molinier V."/>
            <person name="Miyauchi S."/>
            <person name="Poulain J."/>
            <person name="Riccioni C."/>
            <person name="Rubini A."/>
            <person name="Sitrit Y."/>
            <person name="Splivallo R."/>
            <person name="Traeger S."/>
            <person name="Wang M."/>
            <person name="Zifcakova L."/>
            <person name="Wipf D."/>
            <person name="Zambonelli A."/>
            <person name="Paolocci F."/>
            <person name="Nowrousian M."/>
            <person name="Ottonello S."/>
            <person name="Baldrian P."/>
            <person name="Spatafora J.W."/>
            <person name="Henrissat B."/>
            <person name="Nagy L.G."/>
            <person name="Aury J.M."/>
            <person name="Wincker P."/>
            <person name="Grigoriev I.V."/>
            <person name="Bonfante P."/>
            <person name="Martin F.M."/>
        </authorList>
    </citation>
    <scope>NUCLEOTIDE SEQUENCE [LARGE SCALE GENOMIC DNA]</scope>
    <source>
        <strain evidence="1 2">CCBAS932</strain>
    </source>
</reference>
<dbReference type="PANTHER" id="PTHR43591:SF24">
    <property type="entry name" value="2-METHOXY-6-POLYPRENYL-1,4-BENZOQUINOL METHYLASE, MITOCHONDRIAL"/>
    <property type="match status" value="1"/>
</dbReference>
<dbReference type="PANTHER" id="PTHR43591">
    <property type="entry name" value="METHYLTRANSFERASE"/>
    <property type="match status" value="1"/>
</dbReference>
<dbReference type="EMBL" id="ML119165">
    <property type="protein sequence ID" value="RPB08323.1"/>
    <property type="molecule type" value="Genomic_DNA"/>
</dbReference>
<dbReference type="GO" id="GO:0008168">
    <property type="term" value="F:methyltransferase activity"/>
    <property type="evidence" value="ECO:0007669"/>
    <property type="project" value="UniProtKB-KW"/>
</dbReference>
<dbReference type="Gene3D" id="3.40.50.150">
    <property type="entry name" value="Vaccinia Virus protein VP39"/>
    <property type="match status" value="1"/>
</dbReference>
<dbReference type="Proteomes" id="UP000277580">
    <property type="component" value="Unassembled WGS sequence"/>
</dbReference>
<keyword evidence="1" id="KW-0489">Methyltransferase</keyword>
<proteinExistence type="predicted"/>
<dbReference type="OrthoDB" id="2013972at2759"/>
<organism evidence="1 2">
    <name type="scientific">Morchella conica CCBAS932</name>
    <dbReference type="NCBI Taxonomy" id="1392247"/>
    <lineage>
        <taxon>Eukaryota</taxon>
        <taxon>Fungi</taxon>
        <taxon>Dikarya</taxon>
        <taxon>Ascomycota</taxon>
        <taxon>Pezizomycotina</taxon>
        <taxon>Pezizomycetes</taxon>
        <taxon>Pezizales</taxon>
        <taxon>Morchellaceae</taxon>
        <taxon>Morchella</taxon>
    </lineage>
</organism>
<gene>
    <name evidence="1" type="ORF">P167DRAFT_494313</name>
</gene>
<dbReference type="GO" id="GO:0032259">
    <property type="term" value="P:methylation"/>
    <property type="evidence" value="ECO:0007669"/>
    <property type="project" value="UniProtKB-KW"/>
</dbReference>